<comment type="caution">
    <text evidence="2">The sequence shown here is derived from an EMBL/GenBank/DDBJ whole genome shotgun (WGS) entry which is preliminary data.</text>
</comment>
<dbReference type="InterPro" id="IPR029058">
    <property type="entry name" value="AB_hydrolase_fold"/>
</dbReference>
<organism evidence="2 3">
    <name type="scientific">Apophysomyces ossiformis</name>
    <dbReference type="NCBI Taxonomy" id="679940"/>
    <lineage>
        <taxon>Eukaryota</taxon>
        <taxon>Fungi</taxon>
        <taxon>Fungi incertae sedis</taxon>
        <taxon>Mucoromycota</taxon>
        <taxon>Mucoromycotina</taxon>
        <taxon>Mucoromycetes</taxon>
        <taxon>Mucorales</taxon>
        <taxon>Mucorineae</taxon>
        <taxon>Mucoraceae</taxon>
        <taxon>Apophysomyces</taxon>
    </lineage>
</organism>
<name>A0A8H7BFP7_9FUNG</name>
<evidence type="ECO:0000313" key="3">
    <source>
        <dbReference type="Proteomes" id="UP000605846"/>
    </source>
</evidence>
<dbReference type="AlphaFoldDB" id="A0A8H7BFP7"/>
<protein>
    <recommendedName>
        <fullName evidence="1">AB hydrolase-1 domain-containing protein</fullName>
    </recommendedName>
</protein>
<sequence length="303" mass="33859">MAVKPNTFPKKIVLKTSKQREPIPLHCFLSGAQGLRRRSTLVVLIHGAGGDHHQFDSVLPVLTKAGYCVLTCDLRYHGLSQHAPSDSGHFTFDAAIHDLDDIIRWFKRKYSTLKRINLFLGGISMGGMIAQECIRQKQSVWRRFDIKIRGCIGIACGPTNLAWPRLPWIDMYREEASVDLNAARTAIVASGIALNSQKEAQRALDKVHDQVLLQCLSSCAHSLPECPTEASEILAEQSIKLPHLLIHGEEDFHTAQVMEAWRQVNRSRDIPTVWESISNSGHLVTLDAGTYTGEAILRFIDSF</sequence>
<dbReference type="InterPro" id="IPR050228">
    <property type="entry name" value="Carboxylesterase_BioH"/>
</dbReference>
<keyword evidence="3" id="KW-1185">Reference proteome</keyword>
<dbReference type="InterPro" id="IPR000073">
    <property type="entry name" value="AB_hydrolase_1"/>
</dbReference>
<evidence type="ECO:0000313" key="2">
    <source>
        <dbReference type="EMBL" id="KAF7722280.1"/>
    </source>
</evidence>
<feature type="domain" description="AB hydrolase-1" evidence="1">
    <location>
        <begin position="42"/>
        <end position="287"/>
    </location>
</feature>
<gene>
    <name evidence="2" type="ORF">EC973_003464</name>
</gene>
<reference evidence="2" key="1">
    <citation type="submission" date="2020-01" db="EMBL/GenBank/DDBJ databases">
        <title>Genome Sequencing of Three Apophysomyces-Like Fungal Strains Confirms a Novel Fungal Genus in the Mucoromycota with divergent Burkholderia-like Endosymbiotic Bacteria.</title>
        <authorList>
            <person name="Stajich J.E."/>
            <person name="Macias A.M."/>
            <person name="Carter-House D."/>
            <person name="Lovett B."/>
            <person name="Kasson L.R."/>
            <person name="Berry K."/>
            <person name="Grigoriev I."/>
            <person name="Chang Y."/>
            <person name="Spatafora J."/>
            <person name="Kasson M.T."/>
        </authorList>
    </citation>
    <scope>NUCLEOTIDE SEQUENCE</scope>
    <source>
        <strain evidence="2">NRRL A-21654</strain>
    </source>
</reference>
<evidence type="ECO:0000259" key="1">
    <source>
        <dbReference type="Pfam" id="PF12697"/>
    </source>
</evidence>
<accession>A0A8H7BFP7</accession>
<dbReference type="Proteomes" id="UP000605846">
    <property type="component" value="Unassembled WGS sequence"/>
</dbReference>
<dbReference type="OrthoDB" id="408373at2759"/>
<proteinExistence type="predicted"/>
<dbReference type="Gene3D" id="3.40.50.1820">
    <property type="entry name" value="alpha/beta hydrolase"/>
    <property type="match status" value="1"/>
</dbReference>
<dbReference type="SUPFAM" id="SSF53474">
    <property type="entry name" value="alpha/beta-Hydrolases"/>
    <property type="match status" value="1"/>
</dbReference>
<dbReference type="PANTHER" id="PTHR43194:SF2">
    <property type="entry name" value="PEROXISOMAL MEMBRANE PROTEIN LPX1"/>
    <property type="match status" value="1"/>
</dbReference>
<dbReference type="EMBL" id="JABAYA010000203">
    <property type="protein sequence ID" value="KAF7722280.1"/>
    <property type="molecule type" value="Genomic_DNA"/>
</dbReference>
<dbReference type="PANTHER" id="PTHR43194">
    <property type="entry name" value="HYDROLASE ALPHA/BETA FOLD FAMILY"/>
    <property type="match status" value="1"/>
</dbReference>
<dbReference type="Pfam" id="PF12697">
    <property type="entry name" value="Abhydrolase_6"/>
    <property type="match status" value="1"/>
</dbReference>